<comment type="similarity">
    <text evidence="4">Belongs to the DHPS family.</text>
</comment>
<dbReference type="GO" id="GO:0046872">
    <property type="term" value="F:metal ion binding"/>
    <property type="evidence" value="ECO:0007669"/>
    <property type="project" value="UniProtKB-KW"/>
</dbReference>
<dbReference type="EMBL" id="CP116394">
    <property type="protein sequence ID" value="WCE45678.1"/>
    <property type="molecule type" value="Genomic_DNA"/>
</dbReference>
<dbReference type="KEGG" id="wne:PIG85_08505"/>
<evidence type="ECO:0000256" key="8">
    <source>
        <dbReference type="ARBA" id="ARBA00022842"/>
    </source>
</evidence>
<reference evidence="11" key="1">
    <citation type="submission" date="2023-01" db="EMBL/GenBank/DDBJ databases">
        <title>Comparative Genomic Analysis of the Clinically-Derived Winkia Strain NY0527 Provides Evidence into the Taxonomic Reassignment of Winkia neuii and Characterizes Their Virulence Traits.</title>
        <authorList>
            <person name="Cai X."/>
            <person name="Peng Y."/>
            <person name="Li M."/>
            <person name="Qiu Y."/>
            <person name="Wang Y."/>
            <person name="Xu L."/>
            <person name="Hou Q."/>
        </authorList>
    </citation>
    <scope>NUCLEOTIDE SEQUENCE</scope>
    <source>
        <strain evidence="11">NY0527</strain>
    </source>
</reference>
<feature type="domain" description="Pterin-binding" evidence="10">
    <location>
        <begin position="8"/>
        <end position="274"/>
    </location>
</feature>
<dbReference type="Proteomes" id="UP001211044">
    <property type="component" value="Chromosome"/>
</dbReference>
<dbReference type="EC" id="2.5.1.15" evidence="5"/>
<evidence type="ECO:0000256" key="2">
    <source>
        <dbReference type="ARBA" id="ARBA00001946"/>
    </source>
</evidence>
<dbReference type="InterPro" id="IPR011005">
    <property type="entry name" value="Dihydropteroate_synth-like_sf"/>
</dbReference>
<dbReference type="InterPro" id="IPR006390">
    <property type="entry name" value="DHP_synth_dom"/>
</dbReference>
<evidence type="ECO:0000256" key="9">
    <source>
        <dbReference type="ARBA" id="ARBA00022909"/>
    </source>
</evidence>
<evidence type="ECO:0000256" key="5">
    <source>
        <dbReference type="ARBA" id="ARBA00012458"/>
    </source>
</evidence>
<keyword evidence="7" id="KW-0479">Metal-binding</keyword>
<dbReference type="InterPro" id="IPR000489">
    <property type="entry name" value="Pterin-binding_dom"/>
</dbReference>
<accession>A0AB38XMV4</accession>
<dbReference type="SUPFAM" id="SSF51717">
    <property type="entry name" value="Dihydropteroate synthetase-like"/>
    <property type="match status" value="1"/>
</dbReference>
<dbReference type="RefSeq" id="WP_004807297.1">
    <property type="nucleotide sequence ID" value="NZ_CP116394.1"/>
</dbReference>
<evidence type="ECO:0000256" key="4">
    <source>
        <dbReference type="ARBA" id="ARBA00009503"/>
    </source>
</evidence>
<keyword evidence="8" id="KW-0460">Magnesium</keyword>
<evidence type="ECO:0000256" key="6">
    <source>
        <dbReference type="ARBA" id="ARBA00022679"/>
    </source>
</evidence>
<dbReference type="Gene3D" id="3.20.20.20">
    <property type="entry name" value="Dihydropteroate synthase-like"/>
    <property type="match status" value="1"/>
</dbReference>
<name>A0AB38XMV4_9ACTO</name>
<keyword evidence="9" id="KW-0289">Folate biosynthesis</keyword>
<protein>
    <recommendedName>
        <fullName evidence="5">dihydropteroate synthase</fullName>
        <ecNumber evidence="5">2.5.1.15</ecNumber>
    </recommendedName>
</protein>
<comment type="cofactor">
    <cofactor evidence="2">
        <name>Mg(2+)</name>
        <dbReference type="ChEBI" id="CHEBI:18420"/>
    </cofactor>
</comment>
<comment type="catalytic activity">
    <reaction evidence="1">
        <text>(7,8-dihydropterin-6-yl)methyl diphosphate + 4-aminobenzoate = 7,8-dihydropteroate + diphosphate</text>
        <dbReference type="Rhea" id="RHEA:19949"/>
        <dbReference type="ChEBI" id="CHEBI:17836"/>
        <dbReference type="ChEBI" id="CHEBI:17839"/>
        <dbReference type="ChEBI" id="CHEBI:33019"/>
        <dbReference type="ChEBI" id="CHEBI:72950"/>
        <dbReference type="EC" id="2.5.1.15"/>
    </reaction>
</comment>
<keyword evidence="6 11" id="KW-0808">Transferase</keyword>
<dbReference type="NCBIfam" id="TIGR01496">
    <property type="entry name" value="DHPS"/>
    <property type="match status" value="1"/>
</dbReference>
<evidence type="ECO:0000313" key="12">
    <source>
        <dbReference type="Proteomes" id="UP001211044"/>
    </source>
</evidence>
<sequence length="283" mass="30042">MSNSSMKTLLMAVCNVTPDSFSDGGDHQDPAQAIEYSLNAISAGADLIDVGGESTRPGSTRIPASEEIRRIGQVVQELVNKNIKVSVDTIHAATAEYVLSLGASIINDVSGGAYDPDMMSVIADADCDYVLQHMRGTPDTMDQLTDYPDGLVSTVITELTRSTEKFVAAGVSPSRIIWDPGLGFAKTSAQSWALLGATGELVKASPSGKVLIGTSRKRFLQSAVAQGRRPLPDWDGIHAHERDLVTAATSALAATSGAWGVRVHDVARTKSALEMAKRWEEDA</sequence>
<organism evidence="11 12">
    <name type="scientific">Winkia neuii subsp. anitrata</name>
    <dbReference type="NCBI Taxonomy" id="29318"/>
    <lineage>
        <taxon>Bacteria</taxon>
        <taxon>Bacillati</taxon>
        <taxon>Actinomycetota</taxon>
        <taxon>Actinomycetes</taxon>
        <taxon>Actinomycetales</taxon>
        <taxon>Actinomycetaceae</taxon>
        <taxon>Winkia</taxon>
    </lineage>
</organism>
<evidence type="ECO:0000256" key="7">
    <source>
        <dbReference type="ARBA" id="ARBA00022723"/>
    </source>
</evidence>
<dbReference type="PANTHER" id="PTHR20941:SF1">
    <property type="entry name" value="FOLIC ACID SYNTHESIS PROTEIN FOL1"/>
    <property type="match status" value="1"/>
</dbReference>
<comment type="pathway">
    <text evidence="3">Cofactor biosynthesis; tetrahydrofolate biosynthesis; 7,8-dihydrofolate from 2-amino-4-hydroxy-6-hydroxymethyl-7,8-dihydropteridine diphosphate and 4-aminobenzoate: step 1/2.</text>
</comment>
<dbReference type="Pfam" id="PF00809">
    <property type="entry name" value="Pterin_bind"/>
    <property type="match status" value="1"/>
</dbReference>
<dbReference type="PROSITE" id="PS50972">
    <property type="entry name" value="PTERIN_BINDING"/>
    <property type="match status" value="1"/>
</dbReference>
<dbReference type="GO" id="GO:0004156">
    <property type="term" value="F:dihydropteroate synthase activity"/>
    <property type="evidence" value="ECO:0007669"/>
    <property type="project" value="UniProtKB-EC"/>
</dbReference>
<evidence type="ECO:0000256" key="1">
    <source>
        <dbReference type="ARBA" id="ARBA00000012"/>
    </source>
</evidence>
<dbReference type="GO" id="GO:0046656">
    <property type="term" value="P:folic acid biosynthetic process"/>
    <property type="evidence" value="ECO:0007669"/>
    <property type="project" value="UniProtKB-KW"/>
</dbReference>
<evidence type="ECO:0000256" key="3">
    <source>
        <dbReference type="ARBA" id="ARBA00004763"/>
    </source>
</evidence>
<dbReference type="PANTHER" id="PTHR20941">
    <property type="entry name" value="FOLATE SYNTHESIS PROTEINS"/>
    <property type="match status" value="1"/>
</dbReference>
<dbReference type="AlphaFoldDB" id="A0AB38XMV4"/>
<gene>
    <name evidence="11" type="primary">folP</name>
    <name evidence="11" type="ORF">PIG85_08505</name>
</gene>
<evidence type="ECO:0000259" key="10">
    <source>
        <dbReference type="PROSITE" id="PS50972"/>
    </source>
</evidence>
<dbReference type="InterPro" id="IPR045031">
    <property type="entry name" value="DHP_synth-like"/>
</dbReference>
<evidence type="ECO:0000313" key="11">
    <source>
        <dbReference type="EMBL" id="WCE45678.1"/>
    </source>
</evidence>
<dbReference type="PROSITE" id="PS00793">
    <property type="entry name" value="DHPS_2"/>
    <property type="match status" value="1"/>
</dbReference>
<dbReference type="GO" id="GO:0046654">
    <property type="term" value="P:tetrahydrofolate biosynthetic process"/>
    <property type="evidence" value="ECO:0007669"/>
    <property type="project" value="TreeGrafter"/>
</dbReference>
<dbReference type="GO" id="GO:0005829">
    <property type="term" value="C:cytosol"/>
    <property type="evidence" value="ECO:0007669"/>
    <property type="project" value="TreeGrafter"/>
</dbReference>
<dbReference type="CDD" id="cd00739">
    <property type="entry name" value="DHPS"/>
    <property type="match status" value="1"/>
</dbReference>
<proteinExistence type="inferred from homology"/>